<reference evidence="12 14" key="1">
    <citation type="journal article" date="2008" name="Science">
        <title>The Physcomitrella genome reveals evolutionary insights into the conquest of land by plants.</title>
        <authorList>
            <person name="Rensing S."/>
            <person name="Lang D."/>
            <person name="Zimmer A."/>
            <person name="Terry A."/>
            <person name="Salamov A."/>
            <person name="Shapiro H."/>
            <person name="Nishiyama T."/>
            <person name="Perroud P.-F."/>
            <person name="Lindquist E."/>
            <person name="Kamisugi Y."/>
            <person name="Tanahashi T."/>
            <person name="Sakakibara K."/>
            <person name="Fujita T."/>
            <person name="Oishi K."/>
            <person name="Shin-I T."/>
            <person name="Kuroki Y."/>
            <person name="Toyoda A."/>
            <person name="Suzuki Y."/>
            <person name="Hashimoto A."/>
            <person name="Yamaguchi K."/>
            <person name="Sugano A."/>
            <person name="Kohara Y."/>
            <person name="Fujiyama A."/>
            <person name="Anterola A."/>
            <person name="Aoki S."/>
            <person name="Ashton N."/>
            <person name="Barbazuk W.B."/>
            <person name="Barker E."/>
            <person name="Bennetzen J."/>
            <person name="Bezanilla M."/>
            <person name="Blankenship R."/>
            <person name="Cho S.H."/>
            <person name="Dutcher S."/>
            <person name="Estelle M."/>
            <person name="Fawcett J.A."/>
            <person name="Gundlach H."/>
            <person name="Hanada K."/>
            <person name="Heyl A."/>
            <person name="Hicks K.A."/>
            <person name="Hugh J."/>
            <person name="Lohr M."/>
            <person name="Mayer K."/>
            <person name="Melkozernov A."/>
            <person name="Murata T."/>
            <person name="Nelson D."/>
            <person name="Pils B."/>
            <person name="Prigge M."/>
            <person name="Reiss B."/>
            <person name="Renner T."/>
            <person name="Rombauts S."/>
            <person name="Rushton P."/>
            <person name="Sanderfoot A."/>
            <person name="Schween G."/>
            <person name="Shiu S.-H."/>
            <person name="Stueber K."/>
            <person name="Theodoulou F.L."/>
            <person name="Tu H."/>
            <person name="Van de Peer Y."/>
            <person name="Verrier P.J."/>
            <person name="Waters E."/>
            <person name="Wood A."/>
            <person name="Yang L."/>
            <person name="Cove D."/>
            <person name="Cuming A."/>
            <person name="Hasebe M."/>
            <person name="Lucas S."/>
            <person name="Mishler D.B."/>
            <person name="Reski R."/>
            <person name="Grigoriev I."/>
            <person name="Quatrano R.S."/>
            <person name="Boore J.L."/>
        </authorList>
    </citation>
    <scope>NUCLEOTIDE SEQUENCE [LARGE SCALE GENOMIC DNA]</scope>
    <source>
        <strain evidence="13 14">cv. Gransden 2004</strain>
    </source>
</reference>
<keyword evidence="14" id="KW-1185">Reference proteome</keyword>
<accession>A0A2K1JVH0</accession>
<dbReference type="Gramene" id="Pp3c11_20500V3.4">
    <property type="protein sequence ID" value="PAC:32958171.CDS.1"/>
    <property type="gene ID" value="Pp3c11_20500"/>
</dbReference>
<keyword evidence="7 10" id="KW-0472">Membrane</keyword>
<evidence type="ECO:0008006" key="15">
    <source>
        <dbReference type="Google" id="ProtNLM"/>
    </source>
</evidence>
<evidence type="ECO:0000256" key="1">
    <source>
        <dbReference type="ARBA" id="ARBA00004167"/>
    </source>
</evidence>
<dbReference type="RefSeq" id="XP_024389431.1">
    <property type="nucleotide sequence ID" value="XM_024533663.2"/>
</dbReference>
<dbReference type="Gramene" id="Pp3c11_20500V3.5">
    <property type="protein sequence ID" value="PAC:32958172.CDS.1"/>
    <property type="gene ID" value="Pp3c11_20500"/>
</dbReference>
<dbReference type="STRING" id="3218.A0A2K1JVH0"/>
<dbReference type="Gramene" id="Pp3c11_20500V3.3">
    <property type="protein sequence ID" value="PAC:32958170.CDS.1"/>
    <property type="gene ID" value="Pp3c11_20500"/>
</dbReference>
<dbReference type="Gene3D" id="3.80.10.10">
    <property type="entry name" value="Ribonuclease Inhibitor"/>
    <property type="match status" value="1"/>
</dbReference>
<dbReference type="Pfam" id="PF13855">
    <property type="entry name" value="LRR_8"/>
    <property type="match status" value="1"/>
</dbReference>
<dbReference type="RefSeq" id="XP_024389427.1">
    <property type="nucleotide sequence ID" value="XM_024533659.2"/>
</dbReference>
<keyword evidence="3 10" id="KW-0812">Transmembrane</keyword>
<evidence type="ECO:0000256" key="7">
    <source>
        <dbReference type="ARBA" id="ARBA00023136"/>
    </source>
</evidence>
<keyword evidence="8" id="KW-0675">Receptor</keyword>
<dbReference type="RefSeq" id="XP_024389430.1">
    <property type="nucleotide sequence ID" value="XM_024533662.2"/>
</dbReference>
<evidence type="ECO:0000256" key="6">
    <source>
        <dbReference type="ARBA" id="ARBA00022989"/>
    </source>
</evidence>
<evidence type="ECO:0000256" key="4">
    <source>
        <dbReference type="ARBA" id="ARBA00022729"/>
    </source>
</evidence>
<gene>
    <name evidence="13" type="primary">LOC112288916</name>
    <name evidence="12" type="ORF">PHYPA_015291</name>
</gene>
<dbReference type="Gramene" id="Pp3c11_20500V3.6">
    <property type="protein sequence ID" value="PAC:32958173.CDS.1"/>
    <property type="gene ID" value="Pp3c11_20500"/>
</dbReference>
<evidence type="ECO:0000256" key="11">
    <source>
        <dbReference type="SAM" id="SignalP"/>
    </source>
</evidence>
<dbReference type="PaxDb" id="3218-PP1S31_383V6.5"/>
<dbReference type="InterPro" id="IPR001611">
    <property type="entry name" value="Leu-rich_rpt"/>
</dbReference>
<evidence type="ECO:0000256" key="3">
    <source>
        <dbReference type="ARBA" id="ARBA00022692"/>
    </source>
</evidence>
<dbReference type="RefSeq" id="XP_024389429.1">
    <property type="nucleotide sequence ID" value="XM_024533661.2"/>
</dbReference>
<keyword evidence="5" id="KW-0677">Repeat</keyword>
<dbReference type="PANTHER" id="PTHR27000:SF803">
    <property type="entry name" value="RECEPTOR-LIKE PROTEIN 45"/>
    <property type="match status" value="1"/>
</dbReference>
<evidence type="ECO:0000313" key="12">
    <source>
        <dbReference type="EMBL" id="PNR45520.1"/>
    </source>
</evidence>
<name>A0A2K1JVH0_PHYPA</name>
<dbReference type="EnsemblPlants" id="Pp3c11_20500V3.5">
    <property type="protein sequence ID" value="PAC:32958172.CDS.1"/>
    <property type="gene ID" value="Pp3c11_20500"/>
</dbReference>
<protein>
    <recommendedName>
        <fullName evidence="15">Leucine-rich repeat-containing N-terminal plant-type domain-containing protein</fullName>
    </recommendedName>
</protein>
<evidence type="ECO:0000256" key="10">
    <source>
        <dbReference type="SAM" id="Phobius"/>
    </source>
</evidence>
<dbReference type="Gramene" id="Pp3c11_20500V3.7">
    <property type="protein sequence ID" value="PAC:32958174.CDS.1"/>
    <property type="gene ID" value="Pp3c11_20500"/>
</dbReference>
<dbReference type="EnsemblPlants" id="Pp3c11_20500V3.6">
    <property type="protein sequence ID" value="PAC:32958173.CDS.1"/>
    <property type="gene ID" value="Pp3c11_20500"/>
</dbReference>
<dbReference type="Proteomes" id="UP000006727">
    <property type="component" value="Chromosome 11"/>
</dbReference>
<evidence type="ECO:0000256" key="5">
    <source>
        <dbReference type="ARBA" id="ARBA00022737"/>
    </source>
</evidence>
<organism evidence="12">
    <name type="scientific">Physcomitrium patens</name>
    <name type="common">Spreading-leaved earth moss</name>
    <name type="synonym">Physcomitrella patens</name>
    <dbReference type="NCBI Taxonomy" id="3218"/>
    <lineage>
        <taxon>Eukaryota</taxon>
        <taxon>Viridiplantae</taxon>
        <taxon>Streptophyta</taxon>
        <taxon>Embryophyta</taxon>
        <taxon>Bryophyta</taxon>
        <taxon>Bryophytina</taxon>
        <taxon>Bryopsida</taxon>
        <taxon>Funariidae</taxon>
        <taxon>Funariales</taxon>
        <taxon>Funariaceae</taxon>
        <taxon>Physcomitrium</taxon>
    </lineage>
</organism>
<dbReference type="EnsemblPlants" id="Pp3c11_20500V3.7">
    <property type="protein sequence ID" value="PAC:32958174.CDS.1"/>
    <property type="gene ID" value="Pp3c11_20500"/>
</dbReference>
<evidence type="ECO:0000313" key="14">
    <source>
        <dbReference type="Proteomes" id="UP000006727"/>
    </source>
</evidence>
<sequence length="290" mass="30977">MKLTHGSSTGWWLLPTPLSSLALLLILVLFPELALTQPNKDDIACLQGFQSMVKGADPALFINWTSSAFPCNTTQDGRGPTFVGVTCSSSRVVSLVLSNKGLTGTISPNLSLCRNLGILDLSQNSLTGTLPSTLGMLSYLMTLNVSHNQISGPIPAEIANCSYLHELDLEQNRFSGELPAALATLQKLQTFDVSHNNLEGPIPTGLSNTSDGRPRFNASSFEGNPGLYGFPLPYAKGHNLSILAIVGIGLGSGFLSLIVSFTAVCIWLRVTEQRLAAEEGKISQLVPEYD</sequence>
<dbReference type="OrthoDB" id="676979at2759"/>
<keyword evidence="4 11" id="KW-0732">Signal</keyword>
<keyword evidence="6 10" id="KW-1133">Transmembrane helix</keyword>
<feature type="chain" id="PRO_5044576365" description="Leucine-rich repeat-containing N-terminal plant-type domain-containing protein" evidence="11">
    <location>
        <begin position="37"/>
        <end position="290"/>
    </location>
</feature>
<dbReference type="EnsemblPlants" id="Pp3c11_20500V3.1">
    <property type="protein sequence ID" value="PAC:32958169.CDS.1"/>
    <property type="gene ID" value="Pp3c11_20500"/>
</dbReference>
<dbReference type="FunFam" id="3.80.10.10:FF:000400">
    <property type="entry name" value="Nuclear pore complex protein NUP107"/>
    <property type="match status" value="1"/>
</dbReference>
<dbReference type="EnsemblPlants" id="Pp3c11_20500V3.4">
    <property type="protein sequence ID" value="PAC:32958171.CDS.1"/>
    <property type="gene ID" value="Pp3c11_20500"/>
</dbReference>
<dbReference type="GO" id="GO:0016020">
    <property type="term" value="C:membrane"/>
    <property type="evidence" value="ECO:0007669"/>
    <property type="project" value="UniProtKB-SubCell"/>
</dbReference>
<dbReference type="EMBL" id="ABEU02000011">
    <property type="protein sequence ID" value="PNR45520.1"/>
    <property type="molecule type" value="Genomic_DNA"/>
</dbReference>
<feature type="transmembrane region" description="Helical" evidence="10">
    <location>
        <begin position="240"/>
        <end position="268"/>
    </location>
</feature>
<evidence type="ECO:0000256" key="9">
    <source>
        <dbReference type="ARBA" id="ARBA00023180"/>
    </source>
</evidence>
<dbReference type="GeneID" id="112288916"/>
<dbReference type="OMA" id="GKITHLM"/>
<keyword evidence="9" id="KW-0325">Glycoprotein</keyword>
<reference evidence="12 14" key="2">
    <citation type="journal article" date="2018" name="Plant J.">
        <title>The Physcomitrella patens chromosome-scale assembly reveals moss genome structure and evolution.</title>
        <authorList>
            <person name="Lang D."/>
            <person name="Ullrich K.K."/>
            <person name="Murat F."/>
            <person name="Fuchs J."/>
            <person name="Jenkins J."/>
            <person name="Haas F.B."/>
            <person name="Piednoel M."/>
            <person name="Gundlach H."/>
            <person name="Van Bel M."/>
            <person name="Meyberg R."/>
            <person name="Vives C."/>
            <person name="Morata J."/>
            <person name="Symeonidi A."/>
            <person name="Hiss M."/>
            <person name="Muchero W."/>
            <person name="Kamisugi Y."/>
            <person name="Saleh O."/>
            <person name="Blanc G."/>
            <person name="Decker E.L."/>
            <person name="van Gessel N."/>
            <person name="Grimwood J."/>
            <person name="Hayes R.D."/>
            <person name="Graham S.W."/>
            <person name="Gunter L.E."/>
            <person name="McDaniel S.F."/>
            <person name="Hoernstein S.N.W."/>
            <person name="Larsson A."/>
            <person name="Li F.W."/>
            <person name="Perroud P.F."/>
            <person name="Phillips J."/>
            <person name="Ranjan P."/>
            <person name="Rokshar D.S."/>
            <person name="Rothfels C.J."/>
            <person name="Schneider L."/>
            <person name="Shu S."/>
            <person name="Stevenson D.W."/>
            <person name="Thummler F."/>
            <person name="Tillich M."/>
            <person name="Villarreal Aguilar J.C."/>
            <person name="Widiez T."/>
            <person name="Wong G.K."/>
            <person name="Wymore A."/>
            <person name="Zhang Y."/>
            <person name="Zimmer A.D."/>
            <person name="Quatrano R.S."/>
            <person name="Mayer K.F.X."/>
            <person name="Goodstein D."/>
            <person name="Casacuberta J.M."/>
            <person name="Vandepoele K."/>
            <person name="Reski R."/>
            <person name="Cuming A.C."/>
            <person name="Tuskan G.A."/>
            <person name="Maumus F."/>
            <person name="Salse J."/>
            <person name="Schmutz J."/>
            <person name="Rensing S.A."/>
        </authorList>
    </citation>
    <scope>NUCLEOTIDE SEQUENCE [LARGE SCALE GENOMIC DNA]</scope>
    <source>
        <strain evidence="13 14">cv. Gransden 2004</strain>
    </source>
</reference>
<dbReference type="InterPro" id="IPR032675">
    <property type="entry name" value="LRR_dom_sf"/>
</dbReference>
<dbReference type="AlphaFoldDB" id="A0A2K1JVH0"/>
<reference evidence="13" key="3">
    <citation type="submission" date="2020-12" db="UniProtKB">
        <authorList>
            <consortium name="EnsemblPlants"/>
        </authorList>
    </citation>
    <scope>IDENTIFICATION</scope>
</reference>
<comment type="subcellular location">
    <subcellularLocation>
        <location evidence="1">Membrane</location>
        <topology evidence="1">Single-pass membrane protein</topology>
    </subcellularLocation>
</comment>
<evidence type="ECO:0000256" key="2">
    <source>
        <dbReference type="ARBA" id="ARBA00022614"/>
    </source>
</evidence>
<dbReference type="EnsemblPlants" id="Pp3c11_20500V3.3">
    <property type="protein sequence ID" value="PAC:32958170.CDS.1"/>
    <property type="gene ID" value="Pp3c11_20500"/>
</dbReference>
<dbReference type="RefSeq" id="XP_024389428.1">
    <property type="nucleotide sequence ID" value="XM_024533660.2"/>
</dbReference>
<evidence type="ECO:0000256" key="8">
    <source>
        <dbReference type="ARBA" id="ARBA00023170"/>
    </source>
</evidence>
<feature type="signal peptide" evidence="11">
    <location>
        <begin position="1"/>
        <end position="36"/>
    </location>
</feature>
<dbReference type="SUPFAM" id="SSF52058">
    <property type="entry name" value="L domain-like"/>
    <property type="match status" value="1"/>
</dbReference>
<dbReference type="PANTHER" id="PTHR27000">
    <property type="entry name" value="LEUCINE-RICH REPEAT RECEPTOR-LIKE PROTEIN KINASE FAMILY PROTEIN-RELATED"/>
    <property type="match status" value="1"/>
</dbReference>
<proteinExistence type="predicted"/>
<dbReference type="RefSeq" id="XP_024389426.1">
    <property type="nucleotide sequence ID" value="XM_024533658.2"/>
</dbReference>
<dbReference type="Gramene" id="Pp3c11_20500V3.1">
    <property type="protein sequence ID" value="PAC:32958169.CDS.1"/>
    <property type="gene ID" value="Pp3c11_20500"/>
</dbReference>
<keyword evidence="2" id="KW-0433">Leucine-rich repeat</keyword>
<evidence type="ECO:0000313" key="13">
    <source>
        <dbReference type="EnsemblPlants" id="PAC:32958169.CDS.1"/>
    </source>
</evidence>
<dbReference type="Pfam" id="PF00560">
    <property type="entry name" value="LRR_1"/>
    <property type="match status" value="1"/>
</dbReference>
<dbReference type="PRINTS" id="PR00019">
    <property type="entry name" value="LEURICHRPT"/>
</dbReference>